<dbReference type="RefSeq" id="WP_053426323.1">
    <property type="nucleotide sequence ID" value="NZ_JAUKEH010000001.1"/>
</dbReference>
<dbReference type="AlphaFoldDB" id="A0A0M0GNJ9"/>
<evidence type="ECO:0000313" key="2">
    <source>
        <dbReference type="EMBL" id="KON91082.1"/>
    </source>
</evidence>
<dbReference type="GO" id="GO:0052621">
    <property type="term" value="F:diguanylate cyclase activity"/>
    <property type="evidence" value="ECO:0007669"/>
    <property type="project" value="TreeGrafter"/>
</dbReference>
<dbReference type="Gene3D" id="3.30.70.270">
    <property type="match status" value="1"/>
</dbReference>
<comment type="caution">
    <text evidence="2">The sequence shown here is derived from an EMBL/GenBank/DDBJ whole genome shotgun (WGS) entry which is preliminary data.</text>
</comment>
<organism evidence="2 3">
    <name type="scientific">Rossellomorea marisflavi</name>
    <dbReference type="NCBI Taxonomy" id="189381"/>
    <lineage>
        <taxon>Bacteria</taxon>
        <taxon>Bacillati</taxon>
        <taxon>Bacillota</taxon>
        <taxon>Bacilli</taxon>
        <taxon>Bacillales</taxon>
        <taxon>Bacillaceae</taxon>
        <taxon>Rossellomorea</taxon>
    </lineage>
</organism>
<dbReference type="PANTHER" id="PTHR45138:SF9">
    <property type="entry name" value="DIGUANYLATE CYCLASE DGCM-RELATED"/>
    <property type="match status" value="1"/>
</dbReference>
<evidence type="ECO:0000259" key="1">
    <source>
        <dbReference type="PROSITE" id="PS50887"/>
    </source>
</evidence>
<dbReference type="InterPro" id="IPR050469">
    <property type="entry name" value="Diguanylate_Cyclase"/>
</dbReference>
<accession>A0A0M0GNJ9</accession>
<sequence>MTDNEVLLTYKSNLFDLIYDGEPSTYIERWLGIMRESWNAERVHLYIHSDDTYLLYGSGEEQDIPLSIREEEIRYRNPFSISYEGANEGICHGFAFADHQGGGSLLLFWSGGIKVGPAHLKQIWEVSNRFLLHTSAIQTVHEDERRYRELFNVTEIFHSTRDVRKLLVVTMDTLKRVFPQDVFTLLLANDPVGNEAHSIRHFDLDKANEASMHVFVSGEMKCWGEHVLYAPLKGTQGIYGVLEVKLNPTSPLTDHKMEFVRLLAYTAGSALENAKLYEQSRKVISDLQLINETSHQLNLNLRMTDTLQFLRKQVEKSFQTEDIGFVLFEGGAVMIAEESSDLFGLPSGKRYVDFVHERMQENREAIFIGEMSEQVGDGEAFSSLMAVPMLHDGNLLGFCLVLHRDTYRFSFDMYRLFQSFIHHSTLAITNARLREKLEELVITDQMTNLYARAYLGEKMDASMEQDDHGTLLLVDIDDFKSVNDRFGHQVGDEVLVQVADLMKEVVGESGYVARWGGEELAVYLPSVEQSIGALIGRALVEGISEKTSPRVTLSCGVASWHRKRSAVTVEKLVKRADEALYIAKNNGKNQVVLEDRTTYA</sequence>
<dbReference type="EMBL" id="LGUE01000001">
    <property type="protein sequence ID" value="KON91082.1"/>
    <property type="molecule type" value="Genomic_DNA"/>
</dbReference>
<dbReference type="InterPro" id="IPR000160">
    <property type="entry name" value="GGDEF_dom"/>
</dbReference>
<dbReference type="GO" id="GO:0043709">
    <property type="term" value="P:cell adhesion involved in single-species biofilm formation"/>
    <property type="evidence" value="ECO:0007669"/>
    <property type="project" value="TreeGrafter"/>
</dbReference>
<gene>
    <name evidence="2" type="ORF">AF331_00620</name>
</gene>
<dbReference type="Gene3D" id="3.30.450.40">
    <property type="match status" value="2"/>
</dbReference>
<protein>
    <recommendedName>
        <fullName evidence="1">GGDEF domain-containing protein</fullName>
    </recommendedName>
</protein>
<dbReference type="Proteomes" id="UP000037405">
    <property type="component" value="Unassembled WGS sequence"/>
</dbReference>
<dbReference type="OrthoDB" id="9759607at2"/>
<name>A0A0M0GNJ9_9BACI</name>
<dbReference type="NCBIfam" id="TIGR00254">
    <property type="entry name" value="GGDEF"/>
    <property type="match status" value="1"/>
</dbReference>
<dbReference type="CDD" id="cd01949">
    <property type="entry name" value="GGDEF"/>
    <property type="match status" value="1"/>
</dbReference>
<dbReference type="SMART" id="SM00267">
    <property type="entry name" value="GGDEF"/>
    <property type="match status" value="1"/>
</dbReference>
<keyword evidence="3" id="KW-1185">Reference proteome</keyword>
<dbReference type="PROSITE" id="PS50887">
    <property type="entry name" value="GGDEF"/>
    <property type="match status" value="1"/>
</dbReference>
<dbReference type="Pfam" id="PF00990">
    <property type="entry name" value="GGDEF"/>
    <property type="match status" value="1"/>
</dbReference>
<reference evidence="3" key="1">
    <citation type="submission" date="2015-07" db="EMBL/GenBank/DDBJ databases">
        <title>Fjat-14235 jcm11544.</title>
        <authorList>
            <person name="Liu B."/>
            <person name="Wang J."/>
            <person name="Zhu Y."/>
            <person name="Liu G."/>
            <person name="Chen Q."/>
            <person name="Chen Z."/>
            <person name="Lan J."/>
            <person name="Che J."/>
            <person name="Ge C."/>
            <person name="Shi H."/>
            <person name="Pan Z."/>
            <person name="Liu X."/>
        </authorList>
    </citation>
    <scope>NUCLEOTIDE SEQUENCE [LARGE SCALE GENOMIC DNA]</scope>
    <source>
        <strain evidence="3">JCM 11544</strain>
    </source>
</reference>
<dbReference type="PATRIC" id="fig|189381.12.peg.191"/>
<dbReference type="PANTHER" id="PTHR45138">
    <property type="entry name" value="REGULATORY COMPONENTS OF SENSORY TRANSDUCTION SYSTEM"/>
    <property type="match status" value="1"/>
</dbReference>
<dbReference type="STRING" id="189381.GCA_900166615_04278"/>
<feature type="domain" description="GGDEF" evidence="1">
    <location>
        <begin position="467"/>
        <end position="596"/>
    </location>
</feature>
<dbReference type="GO" id="GO:1902201">
    <property type="term" value="P:negative regulation of bacterial-type flagellum-dependent cell motility"/>
    <property type="evidence" value="ECO:0007669"/>
    <property type="project" value="TreeGrafter"/>
</dbReference>
<dbReference type="SUPFAM" id="SSF55781">
    <property type="entry name" value="GAF domain-like"/>
    <property type="match status" value="2"/>
</dbReference>
<dbReference type="InterPro" id="IPR029016">
    <property type="entry name" value="GAF-like_dom_sf"/>
</dbReference>
<dbReference type="SUPFAM" id="SSF55073">
    <property type="entry name" value="Nucleotide cyclase"/>
    <property type="match status" value="1"/>
</dbReference>
<dbReference type="GO" id="GO:0005886">
    <property type="term" value="C:plasma membrane"/>
    <property type="evidence" value="ECO:0007669"/>
    <property type="project" value="TreeGrafter"/>
</dbReference>
<dbReference type="InterPro" id="IPR029787">
    <property type="entry name" value="Nucleotide_cyclase"/>
</dbReference>
<proteinExistence type="predicted"/>
<evidence type="ECO:0000313" key="3">
    <source>
        <dbReference type="Proteomes" id="UP000037405"/>
    </source>
</evidence>
<dbReference type="InterPro" id="IPR043128">
    <property type="entry name" value="Rev_trsase/Diguanyl_cyclase"/>
</dbReference>